<feature type="signal peptide" evidence="1">
    <location>
        <begin position="1"/>
        <end position="20"/>
    </location>
</feature>
<sequence>MKRILGVAGAVLLAVSIASCGSIEPVAQQTQSAPPTASPKPTTYYGETATAIAALIPDCTDIKPGDVAKGGPDLTSIGTCVLGGRTVDVYSWADRSAEVSMGNVLQANKEAVTYASGTGWSAFVRRDMTFQWQLTNQADKLLAAAWNHATPAAPDLPGELEVSKKLVDALGGQVNQYQP</sequence>
<gene>
    <name evidence="2" type="ORF">ACFFPI_11700</name>
</gene>
<organism evidence="2 3">
    <name type="scientific">Arthrobacter methylotrophus</name>
    <dbReference type="NCBI Taxonomy" id="121291"/>
    <lineage>
        <taxon>Bacteria</taxon>
        <taxon>Bacillati</taxon>
        <taxon>Actinomycetota</taxon>
        <taxon>Actinomycetes</taxon>
        <taxon>Micrococcales</taxon>
        <taxon>Micrococcaceae</taxon>
        <taxon>Arthrobacter</taxon>
    </lineage>
</organism>
<evidence type="ECO:0008006" key="4">
    <source>
        <dbReference type="Google" id="ProtNLM"/>
    </source>
</evidence>
<comment type="caution">
    <text evidence="2">The sequence shown here is derived from an EMBL/GenBank/DDBJ whole genome shotgun (WGS) entry which is preliminary data.</text>
</comment>
<protein>
    <recommendedName>
        <fullName evidence="4">DUF3558 domain-containing protein</fullName>
    </recommendedName>
</protein>
<dbReference type="EMBL" id="JBHMBH010000026">
    <property type="protein sequence ID" value="MFB9714786.1"/>
    <property type="molecule type" value="Genomic_DNA"/>
</dbReference>
<evidence type="ECO:0000256" key="1">
    <source>
        <dbReference type="SAM" id="SignalP"/>
    </source>
</evidence>
<dbReference type="RefSeq" id="WP_345047138.1">
    <property type="nucleotide sequence ID" value="NZ_BAABED010000001.1"/>
</dbReference>
<feature type="chain" id="PRO_5045336617" description="DUF3558 domain-containing protein" evidence="1">
    <location>
        <begin position="21"/>
        <end position="179"/>
    </location>
</feature>
<proteinExistence type="predicted"/>
<reference evidence="2 3" key="1">
    <citation type="submission" date="2024-09" db="EMBL/GenBank/DDBJ databases">
        <authorList>
            <person name="Sun Q."/>
            <person name="Mori K."/>
        </authorList>
    </citation>
    <scope>NUCLEOTIDE SEQUENCE [LARGE SCALE GENOMIC DNA]</scope>
    <source>
        <strain evidence="2 3">JCM 13519</strain>
    </source>
</reference>
<dbReference type="Proteomes" id="UP001589536">
    <property type="component" value="Unassembled WGS sequence"/>
</dbReference>
<dbReference type="PROSITE" id="PS51257">
    <property type="entry name" value="PROKAR_LIPOPROTEIN"/>
    <property type="match status" value="1"/>
</dbReference>
<evidence type="ECO:0000313" key="2">
    <source>
        <dbReference type="EMBL" id="MFB9714786.1"/>
    </source>
</evidence>
<evidence type="ECO:0000313" key="3">
    <source>
        <dbReference type="Proteomes" id="UP001589536"/>
    </source>
</evidence>
<name>A0ABV5UQI8_9MICC</name>
<keyword evidence="3" id="KW-1185">Reference proteome</keyword>
<accession>A0ABV5UQI8</accession>
<keyword evidence="1" id="KW-0732">Signal</keyword>